<feature type="transmembrane region" description="Helical" evidence="1">
    <location>
        <begin position="83"/>
        <end position="105"/>
    </location>
</feature>
<evidence type="ECO:0000313" key="3">
    <source>
        <dbReference type="Proteomes" id="UP000262621"/>
    </source>
</evidence>
<feature type="transmembrane region" description="Helical" evidence="1">
    <location>
        <begin position="117"/>
        <end position="135"/>
    </location>
</feature>
<proteinExistence type="predicted"/>
<organism evidence="2 3">
    <name type="scientific">Micromonospora craniellae</name>
    <dbReference type="NCBI Taxonomy" id="2294034"/>
    <lineage>
        <taxon>Bacteria</taxon>
        <taxon>Bacillati</taxon>
        <taxon>Actinomycetota</taxon>
        <taxon>Actinomycetes</taxon>
        <taxon>Micromonosporales</taxon>
        <taxon>Micromonosporaceae</taxon>
        <taxon>Micromonospora</taxon>
    </lineage>
</organism>
<comment type="caution">
    <text evidence="2">The sequence shown here is derived from an EMBL/GenBank/DDBJ whole genome shotgun (WGS) entry which is preliminary data.</text>
</comment>
<dbReference type="OrthoDB" id="3374389at2"/>
<keyword evidence="1" id="KW-1133">Transmembrane helix</keyword>
<protein>
    <submittedName>
        <fullName evidence="2">Uncharacterized protein</fullName>
    </submittedName>
</protein>
<dbReference type="AlphaFoldDB" id="A0A372FQR7"/>
<keyword evidence="3" id="KW-1185">Reference proteome</keyword>
<reference evidence="2 3" key="1">
    <citation type="submission" date="2018-08" db="EMBL/GenBank/DDBJ databases">
        <title>Verrucosispora craniellae sp. nov., isolated from a marine sponge in the South China Sea.</title>
        <authorList>
            <person name="Li L."/>
            <person name="Lin H.W."/>
        </authorList>
    </citation>
    <scope>NUCLEOTIDE SEQUENCE [LARGE SCALE GENOMIC DNA]</scope>
    <source>
        <strain evidence="2 3">LHW63014</strain>
    </source>
</reference>
<dbReference type="EMBL" id="QVFU01000109">
    <property type="protein sequence ID" value="RFS40484.1"/>
    <property type="molecule type" value="Genomic_DNA"/>
</dbReference>
<feature type="transmembrane region" description="Helical" evidence="1">
    <location>
        <begin position="172"/>
        <end position="189"/>
    </location>
</feature>
<keyword evidence="1" id="KW-0472">Membrane</keyword>
<evidence type="ECO:0000313" key="2">
    <source>
        <dbReference type="EMBL" id="RFS40484.1"/>
    </source>
</evidence>
<evidence type="ECO:0000256" key="1">
    <source>
        <dbReference type="SAM" id="Phobius"/>
    </source>
</evidence>
<accession>A0A372FQR7</accession>
<dbReference type="Proteomes" id="UP000262621">
    <property type="component" value="Unassembled WGS sequence"/>
</dbReference>
<name>A0A372FQR7_9ACTN</name>
<keyword evidence="1" id="KW-0812">Transmembrane</keyword>
<gene>
    <name evidence="2" type="ORF">D0Q02_30550</name>
</gene>
<dbReference type="RefSeq" id="WP_117231352.1">
    <property type="nucleotide sequence ID" value="NZ_CP061725.1"/>
</dbReference>
<sequence>MSGPRLLLKSRRTAPLLLALAAISVVSRELSGQPLFIGASQPIPLPWPAVLPAITAYLTATAAWSTQPLLEHLAERRIDLYDLLYLTAVVSIGTVLVAWSAQPIIGDITELGAIRNYLGLLGYSLLGAAAFGLAMGWMIPTTLFTTGLVAAGTGSGLAALDWPARHDTEPTSWAISITLLAIGLVAFASPTRRRFHALRAARAEQD</sequence>